<dbReference type="GO" id="GO:0071949">
    <property type="term" value="F:FAD binding"/>
    <property type="evidence" value="ECO:0007669"/>
    <property type="project" value="InterPro"/>
</dbReference>
<protein>
    <recommendedName>
        <fullName evidence="2">FAD-binding domain-containing protein</fullName>
    </recommendedName>
</protein>
<organism evidence="3 4">
    <name type="scientific">Nocardia brasiliensis</name>
    <dbReference type="NCBI Taxonomy" id="37326"/>
    <lineage>
        <taxon>Bacteria</taxon>
        <taxon>Bacillati</taxon>
        <taxon>Actinomycetota</taxon>
        <taxon>Actinomycetes</taxon>
        <taxon>Mycobacteriales</taxon>
        <taxon>Nocardiaceae</taxon>
        <taxon>Nocardia</taxon>
    </lineage>
</organism>
<dbReference type="Proteomes" id="UP000501705">
    <property type="component" value="Chromosome"/>
</dbReference>
<dbReference type="EMBL" id="CP046171">
    <property type="protein sequence ID" value="QIS06962.1"/>
    <property type="molecule type" value="Genomic_DNA"/>
</dbReference>
<sequence length="116" mass="12051">MDRPRCDAGATPPVVGVLSSQDRLEPTLLAAASTPVRFEVEAVALAEGADGVVALLIDRGSRARTRVRADYVLGADGANSAVRQALCIGTTGPRPAPPCDLGRLRRRPAAITRAHG</sequence>
<feature type="compositionally biased region" description="Basic residues" evidence="1">
    <location>
        <begin position="104"/>
        <end position="116"/>
    </location>
</feature>
<accession>A0A6G9Y187</accession>
<dbReference type="AlphaFoldDB" id="A0A6G9Y187"/>
<evidence type="ECO:0000313" key="4">
    <source>
        <dbReference type="Proteomes" id="UP000501705"/>
    </source>
</evidence>
<dbReference type="InterPro" id="IPR002938">
    <property type="entry name" value="FAD-bd"/>
</dbReference>
<feature type="region of interest" description="Disordered" evidence="1">
    <location>
        <begin position="97"/>
        <end position="116"/>
    </location>
</feature>
<feature type="domain" description="FAD-binding" evidence="2">
    <location>
        <begin position="19"/>
        <end position="94"/>
    </location>
</feature>
<gene>
    <name evidence="3" type="ORF">F5X71_35765</name>
</gene>
<dbReference type="Gene3D" id="3.50.50.60">
    <property type="entry name" value="FAD/NAD(P)-binding domain"/>
    <property type="match status" value="1"/>
</dbReference>
<evidence type="ECO:0000313" key="3">
    <source>
        <dbReference type="EMBL" id="QIS06962.1"/>
    </source>
</evidence>
<proteinExistence type="predicted"/>
<reference evidence="3 4" key="1">
    <citation type="journal article" date="2019" name="ACS Chem. Biol.">
        <title>Identification and Mobilization of a Cryptic Antibiotic Biosynthesis Gene Locus from a Human-Pathogenic Nocardia Isolate.</title>
        <authorList>
            <person name="Herisse M."/>
            <person name="Ishida K."/>
            <person name="Porter J.L."/>
            <person name="Howden B."/>
            <person name="Hertweck C."/>
            <person name="Stinear T.P."/>
            <person name="Pidot S.J."/>
        </authorList>
    </citation>
    <scope>NUCLEOTIDE SEQUENCE [LARGE SCALE GENOMIC DNA]</scope>
    <source>
        <strain evidence="3 4">AUSMDU00024985</strain>
    </source>
</reference>
<dbReference type="InterPro" id="IPR036188">
    <property type="entry name" value="FAD/NAD-bd_sf"/>
</dbReference>
<name>A0A6G9Y187_NOCBR</name>
<evidence type="ECO:0000256" key="1">
    <source>
        <dbReference type="SAM" id="MobiDB-lite"/>
    </source>
</evidence>
<dbReference type="Pfam" id="PF01494">
    <property type="entry name" value="FAD_binding_3"/>
    <property type="match status" value="1"/>
</dbReference>
<dbReference type="SUPFAM" id="SSF51905">
    <property type="entry name" value="FAD/NAD(P)-binding domain"/>
    <property type="match status" value="1"/>
</dbReference>
<evidence type="ECO:0000259" key="2">
    <source>
        <dbReference type="Pfam" id="PF01494"/>
    </source>
</evidence>